<organism evidence="7 8">
    <name type="scientific">Filimonas effusa</name>
    <dbReference type="NCBI Taxonomy" id="2508721"/>
    <lineage>
        <taxon>Bacteria</taxon>
        <taxon>Pseudomonadati</taxon>
        <taxon>Bacteroidota</taxon>
        <taxon>Chitinophagia</taxon>
        <taxon>Chitinophagales</taxon>
        <taxon>Chitinophagaceae</taxon>
        <taxon>Filimonas</taxon>
    </lineage>
</organism>
<evidence type="ECO:0000313" key="7">
    <source>
        <dbReference type="EMBL" id="RXK83276.1"/>
    </source>
</evidence>
<dbReference type="PROSITE" id="PS01068">
    <property type="entry name" value="OMPA_1"/>
    <property type="match status" value="1"/>
</dbReference>
<evidence type="ECO:0000256" key="2">
    <source>
        <dbReference type="ARBA" id="ARBA00023136"/>
    </source>
</evidence>
<dbReference type="AlphaFoldDB" id="A0A4Q1D5M5"/>
<dbReference type="OrthoDB" id="1522982at2"/>
<dbReference type="InterPro" id="IPR006664">
    <property type="entry name" value="OMP_bac"/>
</dbReference>
<dbReference type="InterPro" id="IPR050330">
    <property type="entry name" value="Bact_OuterMem_StrucFunc"/>
</dbReference>
<keyword evidence="2 4" id="KW-0472">Membrane</keyword>
<evidence type="ECO:0000256" key="1">
    <source>
        <dbReference type="ARBA" id="ARBA00004442"/>
    </source>
</evidence>
<dbReference type="InterPro" id="IPR006690">
    <property type="entry name" value="OMPA-like_CS"/>
</dbReference>
<comment type="caution">
    <text evidence="7">The sequence shown here is derived from an EMBL/GenBank/DDBJ whole genome shotgun (WGS) entry which is preliminary data.</text>
</comment>
<dbReference type="Pfam" id="PF07676">
    <property type="entry name" value="PD40"/>
    <property type="match status" value="2"/>
</dbReference>
<name>A0A4Q1D5M5_9BACT</name>
<gene>
    <name evidence="7" type="ORF">ESB13_14285</name>
</gene>
<dbReference type="PROSITE" id="PS51123">
    <property type="entry name" value="OMPA_2"/>
    <property type="match status" value="1"/>
</dbReference>
<dbReference type="Gene3D" id="3.30.1330.60">
    <property type="entry name" value="OmpA-like domain"/>
    <property type="match status" value="1"/>
</dbReference>
<dbReference type="InterPro" id="IPR006665">
    <property type="entry name" value="OmpA-like"/>
</dbReference>
<dbReference type="SUPFAM" id="SSF103088">
    <property type="entry name" value="OmpA-like"/>
    <property type="match status" value="1"/>
</dbReference>
<comment type="subcellular location">
    <subcellularLocation>
        <location evidence="1">Cell outer membrane</location>
    </subcellularLocation>
</comment>
<evidence type="ECO:0000313" key="8">
    <source>
        <dbReference type="Proteomes" id="UP000290545"/>
    </source>
</evidence>
<feature type="region of interest" description="Disordered" evidence="5">
    <location>
        <begin position="571"/>
        <end position="604"/>
    </location>
</feature>
<dbReference type="InterPro" id="IPR036737">
    <property type="entry name" value="OmpA-like_sf"/>
</dbReference>
<dbReference type="PANTHER" id="PTHR30329">
    <property type="entry name" value="STATOR ELEMENT OF FLAGELLAR MOTOR COMPLEX"/>
    <property type="match status" value="1"/>
</dbReference>
<dbReference type="InterPro" id="IPR011042">
    <property type="entry name" value="6-blade_b-propeller_TolB-like"/>
</dbReference>
<dbReference type="SUPFAM" id="SSF82171">
    <property type="entry name" value="DPP6 N-terminal domain-like"/>
    <property type="match status" value="1"/>
</dbReference>
<protein>
    <submittedName>
        <fullName evidence="7">OmpA family protein</fullName>
    </submittedName>
</protein>
<evidence type="ECO:0000256" key="4">
    <source>
        <dbReference type="PROSITE-ProRule" id="PRU00473"/>
    </source>
</evidence>
<evidence type="ECO:0000256" key="3">
    <source>
        <dbReference type="ARBA" id="ARBA00023237"/>
    </source>
</evidence>
<proteinExistence type="predicted"/>
<evidence type="ECO:0000259" key="6">
    <source>
        <dbReference type="PROSITE" id="PS51123"/>
    </source>
</evidence>
<dbReference type="CDD" id="cd07185">
    <property type="entry name" value="OmpA_C-like"/>
    <property type="match status" value="1"/>
</dbReference>
<dbReference type="GO" id="GO:0009279">
    <property type="term" value="C:cell outer membrane"/>
    <property type="evidence" value="ECO:0007669"/>
    <property type="project" value="UniProtKB-SubCell"/>
</dbReference>
<reference evidence="7 8" key="1">
    <citation type="submission" date="2019-01" db="EMBL/GenBank/DDBJ databases">
        <title>Filimonas sp. strain TTM-71.</title>
        <authorList>
            <person name="Chen W.-M."/>
        </authorList>
    </citation>
    <scope>NUCLEOTIDE SEQUENCE [LARGE SCALE GENOMIC DNA]</scope>
    <source>
        <strain evidence="7 8">TTM-71</strain>
    </source>
</reference>
<feature type="domain" description="OmpA-like" evidence="6">
    <location>
        <begin position="483"/>
        <end position="604"/>
    </location>
</feature>
<keyword evidence="3" id="KW-0998">Cell outer membrane</keyword>
<dbReference type="EMBL" id="SDHZ01000002">
    <property type="protein sequence ID" value="RXK83276.1"/>
    <property type="molecule type" value="Genomic_DNA"/>
</dbReference>
<accession>A0A4Q1D5M5</accession>
<dbReference type="Gene3D" id="2.120.10.30">
    <property type="entry name" value="TolB, C-terminal domain"/>
    <property type="match status" value="1"/>
</dbReference>
<evidence type="ECO:0000256" key="5">
    <source>
        <dbReference type="SAM" id="MobiDB-lite"/>
    </source>
</evidence>
<dbReference type="Proteomes" id="UP000290545">
    <property type="component" value="Unassembled WGS sequence"/>
</dbReference>
<dbReference type="PANTHER" id="PTHR30329:SF21">
    <property type="entry name" value="LIPOPROTEIN YIAD-RELATED"/>
    <property type="match status" value="1"/>
</dbReference>
<feature type="compositionally biased region" description="Basic and acidic residues" evidence="5">
    <location>
        <begin position="583"/>
        <end position="604"/>
    </location>
</feature>
<dbReference type="PRINTS" id="PR01021">
    <property type="entry name" value="OMPADOMAIN"/>
</dbReference>
<keyword evidence="8" id="KW-1185">Reference proteome</keyword>
<dbReference type="Pfam" id="PF00691">
    <property type="entry name" value="OmpA"/>
    <property type="match status" value="1"/>
</dbReference>
<sequence length="604" mass="65594">MSPIIRNQNYLNMISTLHNPYQRLVKLMALWLLLPAGLYAQASKDYLKAADKYFGKADFASAALYYEKYLSGQDKQNVNGGPYVVTAAAAAPVAAPGNKLVATYRLAESYRQLTNIARATPLYAEVAAGDSGMFPLAGFYYAAGERALGNYDAAASAFAAFLQKHSLPHEQQVIAERELVNLQFIKAQMAKDDIALYKIKKLAEGKAGASYAPALLAADTVFFTATWQEGSELHTNRLYQAVFSNGSMAPAAPAAIPGANKHQGTASFSDDRKTLFFTAWNIIKGKKSAALYISRRNGNGWSQPVLLDTLVNRPGYQAQQPFLLPGGRYLLFVSDRPGGIGGLDIWCAELDGSGHAVRVFNAGNTINTAGNEQAPYYHAPGNRLVFASDGRTGMGGYDLYYSKGNIGAWQTPVNFGYPVNSVKDDMYFASLSASADPLEMALLSSDRDAECCLELMALQFVRPAVAEPPVAVIVPDTMVKPAAPVFASQVLEHVYYALNSAELQPVSFIVLDQLADTLMKYPDLVVEIGGHTDNTGSYEFNLLLSQRRADNVVAYLVSKGIDKKRVSAKGYGADKPIAPNTHADGRDNPEGREKNRRTELKILK</sequence>
<dbReference type="InterPro" id="IPR011659">
    <property type="entry name" value="WD40"/>
</dbReference>